<dbReference type="PANTHER" id="PTHR43798">
    <property type="entry name" value="MONOACYLGLYCEROL LIPASE"/>
    <property type="match status" value="1"/>
</dbReference>
<name>A0A0P1IGD7_9RHOB</name>
<dbReference type="GO" id="GO:0047570">
    <property type="term" value="F:3-oxoadipate enol-lactonase activity"/>
    <property type="evidence" value="ECO:0007669"/>
    <property type="project" value="UniProtKB-EC"/>
</dbReference>
<dbReference type="STRING" id="1715693.PH7735_03597"/>
<dbReference type="InterPro" id="IPR000073">
    <property type="entry name" value="AB_hydrolase_1"/>
</dbReference>
<proteinExistence type="predicted"/>
<dbReference type="Gene3D" id="3.40.50.1820">
    <property type="entry name" value="alpha/beta hydrolase"/>
    <property type="match status" value="1"/>
</dbReference>
<dbReference type="AlphaFoldDB" id="A0A0P1IGD7"/>
<organism evidence="3 4">
    <name type="scientific">Shimia thalassica</name>
    <dbReference type="NCBI Taxonomy" id="1715693"/>
    <lineage>
        <taxon>Bacteria</taxon>
        <taxon>Pseudomonadati</taxon>
        <taxon>Pseudomonadota</taxon>
        <taxon>Alphaproteobacteria</taxon>
        <taxon>Rhodobacterales</taxon>
        <taxon>Roseobacteraceae</taxon>
    </lineage>
</organism>
<evidence type="ECO:0000259" key="2">
    <source>
        <dbReference type="Pfam" id="PF12697"/>
    </source>
</evidence>
<dbReference type="RefSeq" id="WP_058312762.1">
    <property type="nucleotide sequence ID" value="NZ_CYTW01000005.1"/>
</dbReference>
<dbReference type="GeneID" id="83882574"/>
<protein>
    <submittedName>
        <fullName evidence="3">3-oxoadipate enol-lactonase 2</fullName>
        <ecNumber evidence="3">3.1.1.24</ecNumber>
    </submittedName>
</protein>
<accession>A0A0P1IGD7</accession>
<keyword evidence="1 3" id="KW-0378">Hydrolase</keyword>
<dbReference type="GO" id="GO:0016020">
    <property type="term" value="C:membrane"/>
    <property type="evidence" value="ECO:0007669"/>
    <property type="project" value="TreeGrafter"/>
</dbReference>
<sequence length="270" mass="28450">MTSTTLQLSDPYGQVTYRDVGQGDPLVLIHGVGMQSAAWDPQIAALSAQCRVIALDMPGHGQSAPLSGTPALPDYVNWLHAVLSALELRSVSLAGHSMGALIAGGYTVTHPENVARVALLNGVFRRSSAAREAVVARAEDIRNGRFDLETPLKRWFGTSETDKAASNLVSGWLSSVDLKGYGDAYAAFAEGDATYADGFRDIACPLLALTGGEDPNSTPDMAKAMASDAPVGHALIIEGARHMVNMTAPGQVNVALAHWLASPVEERKMA</sequence>
<feature type="domain" description="AB hydrolase-1" evidence="2">
    <location>
        <begin position="26"/>
        <end position="252"/>
    </location>
</feature>
<dbReference type="Pfam" id="PF12697">
    <property type="entry name" value="Abhydrolase_6"/>
    <property type="match status" value="1"/>
</dbReference>
<evidence type="ECO:0000256" key="1">
    <source>
        <dbReference type="ARBA" id="ARBA00022801"/>
    </source>
</evidence>
<dbReference type="PANTHER" id="PTHR43798:SF31">
    <property type="entry name" value="AB HYDROLASE SUPERFAMILY PROTEIN YCLE"/>
    <property type="match status" value="1"/>
</dbReference>
<gene>
    <name evidence="3" type="primary">catD_2</name>
    <name evidence="3" type="ORF">PH7735_03597</name>
</gene>
<evidence type="ECO:0000313" key="3">
    <source>
        <dbReference type="EMBL" id="CUK11664.1"/>
    </source>
</evidence>
<dbReference type="InterPro" id="IPR050266">
    <property type="entry name" value="AB_hydrolase_sf"/>
</dbReference>
<dbReference type="SUPFAM" id="SSF53474">
    <property type="entry name" value="alpha/beta-Hydrolases"/>
    <property type="match status" value="1"/>
</dbReference>
<dbReference type="EMBL" id="CYTW01000005">
    <property type="protein sequence ID" value="CUK11664.1"/>
    <property type="molecule type" value="Genomic_DNA"/>
</dbReference>
<dbReference type="EC" id="3.1.1.24" evidence="3"/>
<dbReference type="PRINTS" id="PR00111">
    <property type="entry name" value="ABHYDROLASE"/>
</dbReference>
<dbReference type="InterPro" id="IPR029058">
    <property type="entry name" value="AB_hydrolase_fold"/>
</dbReference>
<keyword evidence="4" id="KW-1185">Reference proteome</keyword>
<reference evidence="4" key="1">
    <citation type="submission" date="2015-09" db="EMBL/GenBank/DDBJ databases">
        <authorList>
            <person name="Rodrigo-Torres Lidia"/>
            <person name="Arahal R.David."/>
        </authorList>
    </citation>
    <scope>NUCLEOTIDE SEQUENCE [LARGE SCALE GENOMIC DNA]</scope>
    <source>
        <strain evidence="4">CECT 7735</strain>
    </source>
</reference>
<dbReference type="Proteomes" id="UP000051870">
    <property type="component" value="Unassembled WGS sequence"/>
</dbReference>
<evidence type="ECO:0000313" key="4">
    <source>
        <dbReference type="Proteomes" id="UP000051870"/>
    </source>
</evidence>